<gene>
    <name evidence="3" type="ORF">PoB_000498600</name>
</gene>
<evidence type="ECO:0000313" key="3">
    <source>
        <dbReference type="EMBL" id="GFN78480.1"/>
    </source>
</evidence>
<reference evidence="3 4" key="1">
    <citation type="journal article" date="2021" name="Elife">
        <title>Chloroplast acquisition without the gene transfer in kleptoplastic sea slugs, Plakobranchus ocellatus.</title>
        <authorList>
            <person name="Maeda T."/>
            <person name="Takahashi S."/>
            <person name="Yoshida T."/>
            <person name="Shimamura S."/>
            <person name="Takaki Y."/>
            <person name="Nagai Y."/>
            <person name="Toyoda A."/>
            <person name="Suzuki Y."/>
            <person name="Arimoto A."/>
            <person name="Ishii H."/>
            <person name="Satoh N."/>
            <person name="Nishiyama T."/>
            <person name="Hasebe M."/>
            <person name="Maruyama T."/>
            <person name="Minagawa J."/>
            <person name="Obokata J."/>
            <person name="Shigenobu S."/>
        </authorList>
    </citation>
    <scope>NUCLEOTIDE SEQUENCE [LARGE SCALE GENOMIC DNA]</scope>
</reference>
<feature type="signal peptide" evidence="2">
    <location>
        <begin position="1"/>
        <end position="26"/>
    </location>
</feature>
<feature type="compositionally biased region" description="Basic and acidic residues" evidence="1">
    <location>
        <begin position="135"/>
        <end position="155"/>
    </location>
</feature>
<feature type="region of interest" description="Disordered" evidence="1">
    <location>
        <begin position="71"/>
        <end position="107"/>
    </location>
</feature>
<keyword evidence="4" id="KW-1185">Reference proteome</keyword>
<feature type="compositionally biased region" description="Polar residues" evidence="1">
    <location>
        <begin position="90"/>
        <end position="107"/>
    </location>
</feature>
<evidence type="ECO:0000256" key="2">
    <source>
        <dbReference type="SAM" id="SignalP"/>
    </source>
</evidence>
<keyword evidence="2" id="KW-0732">Signal</keyword>
<comment type="caution">
    <text evidence="3">The sequence shown here is derived from an EMBL/GenBank/DDBJ whole genome shotgun (WGS) entry which is preliminary data.</text>
</comment>
<name>A0AAV3Y5L7_9GAST</name>
<dbReference type="AlphaFoldDB" id="A0AAV3Y5L7"/>
<proteinExistence type="predicted"/>
<evidence type="ECO:0000313" key="4">
    <source>
        <dbReference type="Proteomes" id="UP000735302"/>
    </source>
</evidence>
<protein>
    <recommendedName>
        <fullName evidence="5">Hexosyltransferase</fullName>
    </recommendedName>
</protein>
<feature type="chain" id="PRO_5043573558" description="Hexosyltransferase" evidence="2">
    <location>
        <begin position="27"/>
        <end position="322"/>
    </location>
</feature>
<evidence type="ECO:0008006" key="5">
    <source>
        <dbReference type="Google" id="ProtNLM"/>
    </source>
</evidence>
<evidence type="ECO:0000256" key="1">
    <source>
        <dbReference type="SAM" id="MobiDB-lite"/>
    </source>
</evidence>
<feature type="region of interest" description="Disordered" evidence="1">
    <location>
        <begin position="135"/>
        <end position="161"/>
    </location>
</feature>
<dbReference type="EMBL" id="BLXT01000588">
    <property type="protein sequence ID" value="GFN78480.1"/>
    <property type="molecule type" value="Genomic_DNA"/>
</dbReference>
<organism evidence="3 4">
    <name type="scientific">Plakobranchus ocellatus</name>
    <dbReference type="NCBI Taxonomy" id="259542"/>
    <lineage>
        <taxon>Eukaryota</taxon>
        <taxon>Metazoa</taxon>
        <taxon>Spiralia</taxon>
        <taxon>Lophotrochozoa</taxon>
        <taxon>Mollusca</taxon>
        <taxon>Gastropoda</taxon>
        <taxon>Heterobranchia</taxon>
        <taxon>Euthyneura</taxon>
        <taxon>Panpulmonata</taxon>
        <taxon>Sacoglossa</taxon>
        <taxon>Placobranchoidea</taxon>
        <taxon>Plakobranchidae</taxon>
        <taxon>Plakobranchus</taxon>
    </lineage>
</organism>
<dbReference type="Proteomes" id="UP000735302">
    <property type="component" value="Unassembled WGS sequence"/>
</dbReference>
<accession>A0AAV3Y5L7</accession>
<sequence length="322" mass="36599">MASFRSRVFLLGLGLLLLMTIQIFRAHIDKGSMFLTSEEMVGSISEKDTSSENILKHSSVYHKRHSFVKPSVQEKEFSKGKKSSSSSLKNTDTPSASDSETYSQSSLVHEAKKNNTANISYSKQKDLALLYSSKDRFPKEPHDSDGVKKSKKESVEIVSYHSNRSRKSPLINETLRNSFKALLPKHQPEDLHTEGRTETYQNSLWIHPGELGTDFNYYNISLRSVREIADNITIDISRYMTGYPIGHAPVLLHNPDLCDVSFLEEYHRDMHHGLFLLVIIPSLPRHTEIRSIIRETWASAAYNGGFWAGREMAGKIVIHYIL</sequence>